<evidence type="ECO:0000313" key="3">
    <source>
        <dbReference type="EMBL" id="KAF9580272.1"/>
    </source>
</evidence>
<protein>
    <recommendedName>
        <fullName evidence="2">C2 domain-containing protein</fullName>
    </recommendedName>
</protein>
<dbReference type="OrthoDB" id="73919at2759"/>
<feature type="domain" description="C2" evidence="2">
    <location>
        <begin position="1"/>
        <end position="96"/>
    </location>
</feature>
<dbReference type="Gene3D" id="2.60.40.150">
    <property type="entry name" value="C2 domain"/>
    <property type="match status" value="1"/>
</dbReference>
<organism evidence="3 4">
    <name type="scientific">Lunasporangiospora selenospora</name>
    <dbReference type="NCBI Taxonomy" id="979761"/>
    <lineage>
        <taxon>Eukaryota</taxon>
        <taxon>Fungi</taxon>
        <taxon>Fungi incertae sedis</taxon>
        <taxon>Mucoromycota</taxon>
        <taxon>Mortierellomycotina</taxon>
        <taxon>Mortierellomycetes</taxon>
        <taxon>Mortierellales</taxon>
        <taxon>Mortierellaceae</taxon>
        <taxon>Lunasporangiospora</taxon>
    </lineage>
</organism>
<evidence type="ECO:0000259" key="2">
    <source>
        <dbReference type="PROSITE" id="PS50004"/>
    </source>
</evidence>
<proteinExistence type="predicted"/>
<gene>
    <name evidence="3" type="ORF">BGW38_003147</name>
</gene>
<keyword evidence="4" id="KW-1185">Reference proteome</keyword>
<dbReference type="Proteomes" id="UP000780801">
    <property type="component" value="Unassembled WGS sequence"/>
</dbReference>
<feature type="compositionally biased region" description="Polar residues" evidence="1">
    <location>
        <begin position="113"/>
        <end position="132"/>
    </location>
</feature>
<evidence type="ECO:0000313" key="4">
    <source>
        <dbReference type="Proteomes" id="UP000780801"/>
    </source>
</evidence>
<dbReference type="SUPFAM" id="SSF49562">
    <property type="entry name" value="C2 domain (Calcium/lipid-binding domain, CaLB)"/>
    <property type="match status" value="1"/>
</dbReference>
<dbReference type="Pfam" id="PF00168">
    <property type="entry name" value="C2"/>
    <property type="match status" value="1"/>
</dbReference>
<dbReference type="InterPro" id="IPR035892">
    <property type="entry name" value="C2_domain_sf"/>
</dbReference>
<sequence length="389" mass="44611">MSGLARGDILTSDPYLEATLVDAEDKKTKLTFITGVVWKTLNPTWEAEWNLLGVPDGYKVIMEVKDKDRMKADTELGIATLELNGPKLDGTQKHDVDVMLSATRKYGTVQVSTTAHHSRGSSARLQAPTTSGPVRYSRHTSYAAGMLTREEKFEFYAYRMRLNHLMEIFGEDPQQYQHWNRGYDAAQRIFADSLEGLQIRNALHSQHSYLYRHGKTTAYNDLRTAKDLGTLLHGERLKANPEQDLKMTVFTYSIVPKGMYFSETGTAFFQDFMSKHAMHANRSQEVLFSGEFRLIQNPHHLDNWTLLIDNNSGTYSPRKDDLHKVKELFVRNFPDLDVEVYDHEDSYLKDIRKATKEMEQQIVSQQKQKMSLFSSSSFKAEASKEESEL</sequence>
<dbReference type="GO" id="GO:0010628">
    <property type="term" value="P:positive regulation of gene expression"/>
    <property type="evidence" value="ECO:0007669"/>
    <property type="project" value="TreeGrafter"/>
</dbReference>
<dbReference type="PROSITE" id="PS50004">
    <property type="entry name" value="C2"/>
    <property type="match status" value="1"/>
</dbReference>
<evidence type="ECO:0000256" key="1">
    <source>
        <dbReference type="SAM" id="MobiDB-lite"/>
    </source>
</evidence>
<reference evidence="3" key="1">
    <citation type="journal article" date="2020" name="Fungal Divers.">
        <title>Resolving the Mortierellaceae phylogeny through synthesis of multi-gene phylogenetics and phylogenomics.</title>
        <authorList>
            <person name="Vandepol N."/>
            <person name="Liber J."/>
            <person name="Desiro A."/>
            <person name="Na H."/>
            <person name="Kennedy M."/>
            <person name="Barry K."/>
            <person name="Grigoriev I.V."/>
            <person name="Miller A.N."/>
            <person name="O'Donnell K."/>
            <person name="Stajich J.E."/>
            <person name="Bonito G."/>
        </authorList>
    </citation>
    <scope>NUCLEOTIDE SEQUENCE</scope>
    <source>
        <strain evidence="3">KOD1015</strain>
    </source>
</reference>
<dbReference type="EMBL" id="JAABOA010002173">
    <property type="protein sequence ID" value="KAF9580272.1"/>
    <property type="molecule type" value="Genomic_DNA"/>
</dbReference>
<dbReference type="InterPro" id="IPR000008">
    <property type="entry name" value="C2_dom"/>
</dbReference>
<accession>A0A9P6KD19</accession>
<feature type="region of interest" description="Disordered" evidence="1">
    <location>
        <begin position="113"/>
        <end position="134"/>
    </location>
</feature>
<comment type="caution">
    <text evidence="3">The sequence shown here is derived from an EMBL/GenBank/DDBJ whole genome shotgun (WGS) entry which is preliminary data.</text>
</comment>
<dbReference type="PANTHER" id="PTHR47800">
    <property type="entry name" value="C2 DOMAIN-CONTAINING PROTEIN"/>
    <property type="match status" value="1"/>
</dbReference>
<dbReference type="PANTHER" id="PTHR47800:SF5">
    <property type="entry name" value="FER-1-LIKE PROTEIN 6"/>
    <property type="match status" value="1"/>
</dbReference>
<name>A0A9P6KD19_9FUNG</name>
<dbReference type="AlphaFoldDB" id="A0A9P6KD19"/>